<accession>A0ABU7MUZ2</accession>
<name>A0ABU7MUZ2_9ACTN</name>
<sequence>MNSRVGLDITLFFAAQEGVMPDTLTRRTRVAADDSLPRSLALLEAIEVTELILIPGVDALLDAPQDFAITFDASIALSGMLRTHTRRVGAMKRLAVEALEETGCGPAELARIPSSLPVRAAEYIARSDRWSADPQGARTVRVAFAFVAAHTLTDPTDCHTASRALHLRPRPLHDERALLQSVLRTALGGLSDGSARLLATYISKASAFFAQSDDARWSVPCDRRRRSAPRTIDYNPDALREACRAAGLDAVDLRIAARGEMG</sequence>
<protein>
    <submittedName>
        <fullName evidence="1">Uncharacterized protein</fullName>
    </submittedName>
</protein>
<evidence type="ECO:0000313" key="1">
    <source>
        <dbReference type="EMBL" id="MEE4024149.1"/>
    </source>
</evidence>
<organism evidence="1 2">
    <name type="scientific">Gordonia prachuapensis</name>
    <dbReference type="NCBI Taxonomy" id="3115651"/>
    <lineage>
        <taxon>Bacteria</taxon>
        <taxon>Bacillati</taxon>
        <taxon>Actinomycetota</taxon>
        <taxon>Actinomycetes</taxon>
        <taxon>Mycobacteriales</taxon>
        <taxon>Gordoniaceae</taxon>
        <taxon>Gordonia</taxon>
    </lineage>
</organism>
<dbReference type="EMBL" id="JAZDUE010000010">
    <property type="protein sequence ID" value="MEE4024149.1"/>
    <property type="molecule type" value="Genomic_DNA"/>
</dbReference>
<dbReference type="Proteomes" id="UP001335729">
    <property type="component" value="Unassembled WGS sequence"/>
</dbReference>
<gene>
    <name evidence="1" type="ORF">V1Y59_13775</name>
</gene>
<reference evidence="1 2" key="1">
    <citation type="submission" date="2024-01" db="EMBL/GenBank/DDBJ databases">
        <title>Draft genome sequence of Gordonia sp. PKS22-38.</title>
        <authorList>
            <person name="Suphannarot A."/>
            <person name="Mingma R."/>
        </authorList>
    </citation>
    <scope>NUCLEOTIDE SEQUENCE [LARGE SCALE GENOMIC DNA]</scope>
    <source>
        <strain evidence="1 2">PKS22-38</strain>
    </source>
</reference>
<keyword evidence="2" id="KW-1185">Reference proteome</keyword>
<dbReference type="RefSeq" id="WP_330505533.1">
    <property type="nucleotide sequence ID" value="NZ_JAZDUE010000010.1"/>
</dbReference>
<evidence type="ECO:0000313" key="2">
    <source>
        <dbReference type="Proteomes" id="UP001335729"/>
    </source>
</evidence>
<proteinExistence type="predicted"/>
<comment type="caution">
    <text evidence="1">The sequence shown here is derived from an EMBL/GenBank/DDBJ whole genome shotgun (WGS) entry which is preliminary data.</text>
</comment>